<name>A0A445EYR2_GLYSO</name>
<organism evidence="1 2">
    <name type="scientific">Glycine soja</name>
    <name type="common">Wild soybean</name>
    <dbReference type="NCBI Taxonomy" id="3848"/>
    <lineage>
        <taxon>Eukaryota</taxon>
        <taxon>Viridiplantae</taxon>
        <taxon>Streptophyta</taxon>
        <taxon>Embryophyta</taxon>
        <taxon>Tracheophyta</taxon>
        <taxon>Spermatophyta</taxon>
        <taxon>Magnoliopsida</taxon>
        <taxon>eudicotyledons</taxon>
        <taxon>Gunneridae</taxon>
        <taxon>Pentapetalae</taxon>
        <taxon>rosids</taxon>
        <taxon>fabids</taxon>
        <taxon>Fabales</taxon>
        <taxon>Fabaceae</taxon>
        <taxon>Papilionoideae</taxon>
        <taxon>50 kb inversion clade</taxon>
        <taxon>NPAAA clade</taxon>
        <taxon>indigoferoid/millettioid clade</taxon>
        <taxon>Phaseoleae</taxon>
        <taxon>Glycine</taxon>
        <taxon>Glycine subgen. Soja</taxon>
    </lineage>
</organism>
<reference evidence="1 2" key="1">
    <citation type="submission" date="2018-09" db="EMBL/GenBank/DDBJ databases">
        <title>A high-quality reference genome of wild soybean provides a powerful tool to mine soybean genomes.</title>
        <authorList>
            <person name="Xie M."/>
            <person name="Chung C.Y.L."/>
            <person name="Li M.-W."/>
            <person name="Wong F.-L."/>
            <person name="Chan T.-F."/>
            <person name="Lam H.-M."/>
        </authorList>
    </citation>
    <scope>NUCLEOTIDE SEQUENCE [LARGE SCALE GENOMIC DNA]</scope>
    <source>
        <strain evidence="2">cv. W05</strain>
        <tissue evidence="1">Hypocotyl of etiolated seedlings</tissue>
    </source>
</reference>
<gene>
    <name evidence="1" type="ORF">D0Y65_055163</name>
</gene>
<evidence type="ECO:0000313" key="2">
    <source>
        <dbReference type="Proteomes" id="UP000289340"/>
    </source>
</evidence>
<sequence length="160" mass="18366">MDVLDTNMIEGQIQCSDQRRLLSEESGDELDRKKACYFRNQGQIELNWETLIAAEGLSRLMRSTVEKDVFKGFQMDDETNFSILQYTEDSIIVGKETQDNLWALKAIFRSYELVSGLRINFHKSSIYGINIDGLFLQAAENFLHCNIGILPLKFLGFRLG</sequence>
<evidence type="ECO:0000313" key="1">
    <source>
        <dbReference type="EMBL" id="RZB41531.1"/>
    </source>
</evidence>
<dbReference type="EMBL" id="QZWG01000980">
    <property type="protein sequence ID" value="RZB41531.1"/>
    <property type="molecule type" value="Genomic_DNA"/>
</dbReference>
<dbReference type="AlphaFoldDB" id="A0A445EYR2"/>
<evidence type="ECO:0008006" key="3">
    <source>
        <dbReference type="Google" id="ProtNLM"/>
    </source>
</evidence>
<dbReference type="Proteomes" id="UP000289340">
    <property type="component" value="Unassembled WGS sequence"/>
</dbReference>
<comment type="caution">
    <text evidence="1">The sequence shown here is derived from an EMBL/GenBank/DDBJ whole genome shotgun (WGS) entry which is preliminary data.</text>
</comment>
<keyword evidence="2" id="KW-1185">Reference proteome</keyword>
<accession>A0A445EYR2</accession>
<proteinExistence type="predicted"/>
<protein>
    <recommendedName>
        <fullName evidence="3">Reverse transcriptase domain-containing protein</fullName>
    </recommendedName>
</protein>